<dbReference type="EC" id="2.4.2.-" evidence="4"/>
<dbReference type="Gene3D" id="3.20.20.105">
    <property type="entry name" value="Queuine tRNA-ribosyltransferase-like"/>
    <property type="match status" value="1"/>
</dbReference>
<keyword evidence="2" id="KW-0671">Queuosine biosynthesis</keyword>
<dbReference type="EMBL" id="JACIUY010000045">
    <property type="protein sequence ID" value="MBB1085662.1"/>
    <property type="molecule type" value="Genomic_DNA"/>
</dbReference>
<keyword evidence="4" id="KW-0328">Glycosyltransferase</keyword>
<dbReference type="AlphaFoldDB" id="A0A7W3TYM3"/>
<evidence type="ECO:0000259" key="3">
    <source>
        <dbReference type="Pfam" id="PF01702"/>
    </source>
</evidence>
<proteinExistence type="predicted"/>
<dbReference type="PANTHER" id="PTHR46499">
    <property type="entry name" value="QUEUINE TRNA-RIBOSYLTRANSFERASE"/>
    <property type="match status" value="1"/>
</dbReference>
<protein>
    <submittedName>
        <fullName evidence="4">tRNA-guanine transglycosylase</fullName>
        <ecNumber evidence="4">2.4.2.-</ecNumber>
    </submittedName>
</protein>
<evidence type="ECO:0000313" key="4">
    <source>
        <dbReference type="EMBL" id="MBB1085662.1"/>
    </source>
</evidence>
<feature type="domain" description="tRNA-guanine(15) transglycosylase-like" evidence="3">
    <location>
        <begin position="14"/>
        <end position="341"/>
    </location>
</feature>
<sequence length="342" mass="38146">MSKYFEIECSKNGLRVGKLVLDDLQLTTPLLVHSGRVNHYLLPKQVWETNTRALYYDPVIFAEKLGEKQLRDLPNLRQLFAWKGALFTTSGADEIAKLAKPRGYKANGVNFRLPKEGQLISLSPQDSLQLQEQLGADISEQLYRAVDYYSPIDDLTAGVALTNQWTASDSNSLFPVTGGGLKALHRKSIASLGGARLFGYRITQTEQIDTVAEVKRNLLTVIKMLPSESLRVTKVKASLEQVIAALLVGVDVIYSDVAVHEAVTGNALVANGKRLNFDHARFANDWGVIDPNCGCSVCTSNYSRAFLHYLAKTDSPQYLNLILEHNLFWLNQFIIKFRSQIN</sequence>
<dbReference type="InterPro" id="IPR002616">
    <property type="entry name" value="tRNA_ribo_trans-like"/>
</dbReference>
<name>A0A7W3TYM3_9LACO</name>
<reference evidence="4 5" key="1">
    <citation type="submission" date="2020-07" db="EMBL/GenBank/DDBJ databases">
        <title>Description of Limosilactobacillus balticus sp. nov., Limosilactobacillus agrestis sp. nov., Limosilactobacillus albertensis sp. nov., Limosilactobacillus rudii sp. nov., Limosilactobacillus fastidiosus sp. nov., five novel Limosilactobacillus species isolated from the vertebrate gastrointestinal tract, and proposal of 6 subspecies of Limosilactobacillus reuteri adapted to the gastrointestinal tract of specific vertebrate hosts.</title>
        <authorList>
            <person name="Li F."/>
            <person name="Cheng C."/>
            <person name="Zheng J."/>
            <person name="Quevedo R.M."/>
            <person name="Li J."/>
            <person name="Roos S."/>
            <person name="Gaenzle M.G."/>
            <person name="Walter J."/>
        </authorList>
    </citation>
    <scope>NUCLEOTIDE SEQUENCE [LARGE SCALE GENOMIC DNA]</scope>
    <source>
        <strain evidence="4 5">WF-MA3-C</strain>
    </source>
</reference>
<evidence type="ECO:0000256" key="1">
    <source>
        <dbReference type="ARBA" id="ARBA00022694"/>
    </source>
</evidence>
<accession>A0A7W3TYM3</accession>
<dbReference type="GO" id="GO:0008616">
    <property type="term" value="P:tRNA queuosine(34) biosynthetic process"/>
    <property type="evidence" value="ECO:0007669"/>
    <property type="project" value="UniProtKB-KW"/>
</dbReference>
<dbReference type="GO" id="GO:0016757">
    <property type="term" value="F:glycosyltransferase activity"/>
    <property type="evidence" value="ECO:0007669"/>
    <property type="project" value="UniProtKB-KW"/>
</dbReference>
<dbReference type="NCBIfam" id="TIGR00449">
    <property type="entry name" value="tgt_general"/>
    <property type="match status" value="1"/>
</dbReference>
<comment type="caution">
    <text evidence="4">The sequence shown here is derived from an EMBL/GenBank/DDBJ whole genome shotgun (WGS) entry which is preliminary data.</text>
</comment>
<dbReference type="Proteomes" id="UP000518255">
    <property type="component" value="Unassembled WGS sequence"/>
</dbReference>
<evidence type="ECO:0000313" key="5">
    <source>
        <dbReference type="Proteomes" id="UP000518255"/>
    </source>
</evidence>
<dbReference type="RefSeq" id="WP_182580579.1">
    <property type="nucleotide sequence ID" value="NZ_JACIUY010000045.1"/>
</dbReference>
<dbReference type="Pfam" id="PF01702">
    <property type="entry name" value="TGT"/>
    <property type="match status" value="1"/>
</dbReference>
<dbReference type="InterPro" id="IPR050076">
    <property type="entry name" value="ArchSynthase1/Queuine_TRR"/>
</dbReference>
<organism evidence="4 5">
    <name type="scientific">Limosilactobacillus fastidiosus</name>
    <dbReference type="NCBI Taxonomy" id="2759855"/>
    <lineage>
        <taxon>Bacteria</taxon>
        <taxon>Bacillati</taxon>
        <taxon>Bacillota</taxon>
        <taxon>Bacilli</taxon>
        <taxon>Lactobacillales</taxon>
        <taxon>Lactobacillaceae</taxon>
        <taxon>Limosilactobacillus</taxon>
    </lineage>
</organism>
<keyword evidence="4" id="KW-0808">Transferase</keyword>
<dbReference type="PANTHER" id="PTHR46499:SF1">
    <property type="entry name" value="QUEUINE TRNA-RIBOSYLTRANSFERASE"/>
    <property type="match status" value="1"/>
</dbReference>
<keyword evidence="1" id="KW-0819">tRNA processing</keyword>
<gene>
    <name evidence="4" type="ORF">H5R63_02475</name>
</gene>
<dbReference type="SUPFAM" id="SSF51713">
    <property type="entry name" value="tRNA-guanine transglycosylase"/>
    <property type="match status" value="1"/>
</dbReference>
<dbReference type="InterPro" id="IPR036511">
    <property type="entry name" value="TGT-like_sf"/>
</dbReference>
<evidence type="ECO:0000256" key="2">
    <source>
        <dbReference type="ARBA" id="ARBA00022785"/>
    </source>
</evidence>
<dbReference type="GO" id="GO:0005737">
    <property type="term" value="C:cytoplasm"/>
    <property type="evidence" value="ECO:0007669"/>
    <property type="project" value="TreeGrafter"/>
</dbReference>